<dbReference type="InterPro" id="IPR029058">
    <property type="entry name" value="AB_hydrolase_fold"/>
</dbReference>
<gene>
    <name evidence="1 3 4" type="ORF">SRAE_2000465600</name>
</gene>
<dbReference type="WBParaSite" id="SRAE_2000465600.1">
    <property type="protein sequence ID" value="SRAE_2000465600.1"/>
    <property type="gene ID" value="WBGene00264892"/>
</dbReference>
<evidence type="ECO:0000313" key="3">
    <source>
        <dbReference type="WBParaSite" id="SRAE_2000465600.1"/>
    </source>
</evidence>
<dbReference type="Gene3D" id="3.40.50.1820">
    <property type="entry name" value="alpha/beta hydrolase"/>
    <property type="match status" value="1"/>
</dbReference>
<dbReference type="CTD" id="36382385"/>
<protein>
    <submittedName>
        <fullName evidence="1 3">Uncharacterized protein</fullName>
    </submittedName>
</protein>
<organism evidence="1">
    <name type="scientific">Strongyloides ratti</name>
    <name type="common">Parasitic roundworm</name>
    <dbReference type="NCBI Taxonomy" id="34506"/>
    <lineage>
        <taxon>Eukaryota</taxon>
        <taxon>Metazoa</taxon>
        <taxon>Ecdysozoa</taxon>
        <taxon>Nematoda</taxon>
        <taxon>Chromadorea</taxon>
        <taxon>Rhabditida</taxon>
        <taxon>Tylenchina</taxon>
        <taxon>Panagrolaimomorpha</taxon>
        <taxon>Strongyloidoidea</taxon>
        <taxon>Strongyloididae</taxon>
        <taxon>Strongyloides</taxon>
    </lineage>
</organism>
<proteinExistence type="predicted"/>
<name>A0A090LP91_STRRB</name>
<dbReference type="AlphaFoldDB" id="A0A090LP91"/>
<dbReference type="STRING" id="34506.A0A090LP91"/>
<keyword evidence="2" id="KW-1185">Reference proteome</keyword>
<evidence type="ECO:0000313" key="4">
    <source>
        <dbReference type="WormBase" id="SRAE_2000465600"/>
    </source>
</evidence>
<evidence type="ECO:0000313" key="2">
    <source>
        <dbReference type="Proteomes" id="UP000035682"/>
    </source>
</evidence>
<dbReference type="GeneID" id="36382385"/>
<dbReference type="SUPFAM" id="SSF53474">
    <property type="entry name" value="alpha/beta-Hydrolases"/>
    <property type="match status" value="1"/>
</dbReference>
<dbReference type="RefSeq" id="XP_024509213.1">
    <property type="nucleotide sequence ID" value="XM_024643555.1"/>
</dbReference>
<dbReference type="PANTHER" id="PTHR45908">
    <property type="entry name" value="PROTEIN CBG11750-RELATED"/>
    <property type="match status" value="1"/>
</dbReference>
<reference evidence="1 2" key="1">
    <citation type="submission" date="2014-09" db="EMBL/GenBank/DDBJ databases">
        <authorList>
            <person name="Martin A.A."/>
        </authorList>
    </citation>
    <scope>NUCLEOTIDE SEQUENCE</scope>
    <source>
        <strain evidence="2">ED321</strain>
        <strain evidence="1">ED321 Heterogonic</strain>
    </source>
</reference>
<accession>A0A090LP91</accession>
<dbReference type="WormBase" id="SRAE_2000465600">
    <property type="protein sequence ID" value="SRP12422"/>
    <property type="gene ID" value="WBGene00264892"/>
</dbReference>
<dbReference type="EMBL" id="LN609529">
    <property type="protein sequence ID" value="CEF70014.1"/>
    <property type="molecule type" value="Genomic_DNA"/>
</dbReference>
<dbReference type="Proteomes" id="UP000035682">
    <property type="component" value="Unplaced"/>
</dbReference>
<reference evidence="3" key="2">
    <citation type="submission" date="2020-12" db="UniProtKB">
        <authorList>
            <consortium name="WormBaseParasite"/>
        </authorList>
    </citation>
    <scope>IDENTIFICATION</scope>
</reference>
<sequence length="116" mass="14022">MVPYTYRVVVKDDLIPTIPSCDTSFWENSCRDCDKSWFDLYYHVGTEIYYANDTSGDYKICQQYTEDIKCSSKVFSWLNIPKYLINNEYYLNKHVTYFETIYNQTYNETMCDFYIN</sequence>
<evidence type="ECO:0000313" key="1">
    <source>
        <dbReference type="EMBL" id="CEF70014.1"/>
    </source>
</evidence>